<feature type="chain" id="PRO_5041441986" evidence="2">
    <location>
        <begin position="21"/>
        <end position="271"/>
    </location>
</feature>
<keyword evidence="1 2" id="KW-0732">Signal</keyword>
<evidence type="ECO:0000313" key="4">
    <source>
        <dbReference type="EMBL" id="GLP98124.1"/>
    </source>
</evidence>
<dbReference type="PANTHER" id="PTHR30535">
    <property type="entry name" value="VITAMIN B12-BINDING PROTEIN"/>
    <property type="match status" value="1"/>
</dbReference>
<dbReference type="Gene3D" id="3.40.50.1980">
    <property type="entry name" value="Nitrogenase molybdenum iron protein domain"/>
    <property type="match status" value="2"/>
</dbReference>
<feature type="domain" description="Fe/B12 periplasmic-binding" evidence="3">
    <location>
        <begin position="24"/>
        <end position="271"/>
    </location>
</feature>
<organism evidence="4 5">
    <name type="scientific">Paraferrimonas sedimenticola</name>
    <dbReference type="NCBI Taxonomy" id="375674"/>
    <lineage>
        <taxon>Bacteria</taxon>
        <taxon>Pseudomonadati</taxon>
        <taxon>Pseudomonadota</taxon>
        <taxon>Gammaproteobacteria</taxon>
        <taxon>Alteromonadales</taxon>
        <taxon>Ferrimonadaceae</taxon>
        <taxon>Paraferrimonas</taxon>
    </lineage>
</organism>
<dbReference type="AlphaFoldDB" id="A0AA37W114"/>
<keyword evidence="5" id="KW-1185">Reference proteome</keyword>
<gene>
    <name evidence="4" type="primary">btuF</name>
    <name evidence="4" type="ORF">GCM10007895_34310</name>
</gene>
<dbReference type="InterPro" id="IPR054828">
    <property type="entry name" value="Vit_B12_bind_prot"/>
</dbReference>
<evidence type="ECO:0000259" key="3">
    <source>
        <dbReference type="PROSITE" id="PS50983"/>
    </source>
</evidence>
<dbReference type="EMBL" id="BSNC01000019">
    <property type="protein sequence ID" value="GLP98124.1"/>
    <property type="molecule type" value="Genomic_DNA"/>
</dbReference>
<dbReference type="Proteomes" id="UP001161422">
    <property type="component" value="Unassembled WGS sequence"/>
</dbReference>
<comment type="caution">
    <text evidence="4">The sequence shown here is derived from an EMBL/GenBank/DDBJ whole genome shotgun (WGS) entry which is preliminary data.</text>
</comment>
<reference evidence="4" key="1">
    <citation type="journal article" date="2014" name="Int. J. Syst. Evol. Microbiol.">
        <title>Complete genome sequence of Corynebacterium casei LMG S-19264T (=DSM 44701T), isolated from a smear-ripened cheese.</title>
        <authorList>
            <consortium name="US DOE Joint Genome Institute (JGI-PGF)"/>
            <person name="Walter F."/>
            <person name="Albersmeier A."/>
            <person name="Kalinowski J."/>
            <person name="Ruckert C."/>
        </authorList>
    </citation>
    <scope>NUCLEOTIDE SEQUENCE</scope>
    <source>
        <strain evidence="4">NBRC 101628</strain>
    </source>
</reference>
<accession>A0AA37W114</accession>
<evidence type="ECO:0000256" key="2">
    <source>
        <dbReference type="SAM" id="SignalP"/>
    </source>
</evidence>
<evidence type="ECO:0000256" key="1">
    <source>
        <dbReference type="ARBA" id="ARBA00022729"/>
    </source>
</evidence>
<name>A0AA37W114_9GAMM</name>
<dbReference type="RefSeq" id="WP_095504452.1">
    <property type="nucleotide sequence ID" value="NZ_BSNC01000019.1"/>
</dbReference>
<proteinExistence type="predicted"/>
<dbReference type="InterPro" id="IPR002491">
    <property type="entry name" value="ABC_transptr_periplasmic_BD"/>
</dbReference>
<dbReference type="InterPro" id="IPR050902">
    <property type="entry name" value="ABC_Transporter_SBP"/>
</dbReference>
<reference evidence="4" key="2">
    <citation type="submission" date="2023-01" db="EMBL/GenBank/DDBJ databases">
        <title>Draft genome sequence of Paraferrimonas sedimenticola strain NBRC 101628.</title>
        <authorList>
            <person name="Sun Q."/>
            <person name="Mori K."/>
        </authorList>
    </citation>
    <scope>NUCLEOTIDE SEQUENCE</scope>
    <source>
        <strain evidence="4">NBRC 101628</strain>
    </source>
</reference>
<feature type="signal peptide" evidence="2">
    <location>
        <begin position="1"/>
        <end position="20"/>
    </location>
</feature>
<dbReference type="CDD" id="cd01144">
    <property type="entry name" value="BtuF"/>
    <property type="match status" value="1"/>
</dbReference>
<dbReference type="SUPFAM" id="SSF53807">
    <property type="entry name" value="Helical backbone' metal receptor"/>
    <property type="match status" value="1"/>
</dbReference>
<dbReference type="PANTHER" id="PTHR30535:SF34">
    <property type="entry name" value="MOLYBDATE-BINDING PROTEIN MOLA"/>
    <property type="match status" value="1"/>
</dbReference>
<protein>
    <submittedName>
        <fullName evidence="4">Cobalamin-binding protein</fullName>
    </submittedName>
</protein>
<dbReference type="NCBIfam" id="NF038402">
    <property type="entry name" value="TroA_like"/>
    <property type="match status" value="1"/>
</dbReference>
<evidence type="ECO:0000313" key="5">
    <source>
        <dbReference type="Proteomes" id="UP001161422"/>
    </source>
</evidence>
<sequence>MLSRWLSAFLGLSFCVVASAAPERIIALSPHAVELIFSLESGDKLVGVVEHSDYPRQALKIPRIGSAHGLSYETILALKPDLIVAWEGGTSELALQKLSKLGIKIVYSHASHYQELPQQIRELGEALGKVELADRLATQYLKDMAALQQRYQDKPAKKVFYQLWDSPLMTVANGAWIQSLLPICQLENPFVGLSKAYPQVNLEQVLAYEPEVIIIAQDDEPQRRAVWQQWPYIPAVKNDALVFVNPDRLHRPTLRSLAGIEELCQRVHALD</sequence>
<dbReference type="Pfam" id="PF01497">
    <property type="entry name" value="Peripla_BP_2"/>
    <property type="match status" value="1"/>
</dbReference>
<dbReference type="PROSITE" id="PS50983">
    <property type="entry name" value="FE_B12_PBP"/>
    <property type="match status" value="1"/>
</dbReference>